<comment type="caution">
    <text evidence="1">The sequence shown here is derived from an EMBL/GenBank/DDBJ whole genome shotgun (WGS) entry which is preliminary data.</text>
</comment>
<dbReference type="InterPro" id="IPR025680">
    <property type="entry name" value="DddI"/>
</dbReference>
<protein>
    <submittedName>
        <fullName evidence="1">Uncharacterized protein</fullName>
    </submittedName>
</protein>
<proteinExistence type="predicted"/>
<reference evidence="1 2" key="1">
    <citation type="submission" date="2021-01" db="EMBL/GenBank/DDBJ databases">
        <title>Whole genome shotgun sequence of Plantactinospora mayteni NBRC 109088.</title>
        <authorList>
            <person name="Komaki H."/>
            <person name="Tamura T."/>
        </authorList>
    </citation>
    <scope>NUCLEOTIDE SEQUENCE [LARGE SCALE GENOMIC DNA]</scope>
    <source>
        <strain evidence="1 2">NBRC 109088</strain>
    </source>
</reference>
<name>A0ABQ4EVY9_9ACTN</name>
<sequence length="146" mass="16021">MAHDLYRYRRKDPALTFVMWDFHGHRTDLSGPADAGERFDEQAESIMSYGGSGQVLWFGPADGSAELRVDVDIDVDRAALRWTTDGRYAVELEPGVPITVLESPDTGLVTVPGELARVTVATARRAVVEYVTAGRRPTSLTWAPTA</sequence>
<dbReference type="Proteomes" id="UP000621500">
    <property type="component" value="Unassembled WGS sequence"/>
</dbReference>
<evidence type="ECO:0000313" key="2">
    <source>
        <dbReference type="Proteomes" id="UP000621500"/>
    </source>
</evidence>
<accession>A0ABQ4EVY9</accession>
<evidence type="ECO:0000313" key="1">
    <source>
        <dbReference type="EMBL" id="GIG98813.1"/>
    </source>
</evidence>
<gene>
    <name evidence="1" type="ORF">Pma05_53860</name>
</gene>
<dbReference type="Pfam" id="PF14430">
    <property type="entry name" value="Imm1"/>
    <property type="match status" value="1"/>
</dbReference>
<keyword evidence="2" id="KW-1185">Reference proteome</keyword>
<dbReference type="EMBL" id="BONX01000036">
    <property type="protein sequence ID" value="GIG98813.1"/>
    <property type="molecule type" value="Genomic_DNA"/>
</dbReference>
<organism evidence="1 2">
    <name type="scientific">Plantactinospora mayteni</name>
    <dbReference type="NCBI Taxonomy" id="566021"/>
    <lineage>
        <taxon>Bacteria</taxon>
        <taxon>Bacillati</taxon>
        <taxon>Actinomycetota</taxon>
        <taxon>Actinomycetes</taxon>
        <taxon>Micromonosporales</taxon>
        <taxon>Micromonosporaceae</taxon>
        <taxon>Plantactinospora</taxon>
    </lineage>
</organism>